<evidence type="ECO:0000256" key="1">
    <source>
        <dbReference type="SAM" id="MobiDB-lite"/>
    </source>
</evidence>
<evidence type="ECO:0000313" key="3">
    <source>
        <dbReference type="RefSeq" id="XP_009787243.1"/>
    </source>
</evidence>
<feature type="compositionally biased region" description="Basic and acidic residues" evidence="1">
    <location>
        <begin position="72"/>
        <end position="91"/>
    </location>
</feature>
<feature type="compositionally biased region" description="Polar residues" evidence="1">
    <location>
        <begin position="262"/>
        <end position="299"/>
    </location>
</feature>
<accession>A0A1U7X8Q8</accession>
<reference evidence="3" key="2">
    <citation type="submission" date="2025-08" db="UniProtKB">
        <authorList>
            <consortium name="RefSeq"/>
        </authorList>
    </citation>
    <scope>IDENTIFICATION</scope>
    <source>
        <tissue evidence="3">Leaf</tissue>
    </source>
</reference>
<reference evidence="2" key="1">
    <citation type="journal article" date="2013" name="Genome Biol.">
        <title>Reference genomes and transcriptomes of Nicotiana sylvestris and Nicotiana tomentosiformis.</title>
        <authorList>
            <person name="Sierro N."/>
            <person name="Battey J.N."/>
            <person name="Ouadi S."/>
            <person name="Bovet L."/>
            <person name="Goepfert S."/>
            <person name="Bakaher N."/>
            <person name="Peitsch M.C."/>
            <person name="Ivanov N.V."/>
        </authorList>
    </citation>
    <scope>NUCLEOTIDE SEQUENCE [LARGE SCALE GENOMIC DNA]</scope>
</reference>
<keyword evidence="2" id="KW-1185">Reference proteome</keyword>
<feature type="region of interest" description="Disordered" evidence="1">
    <location>
        <begin position="1"/>
        <end position="107"/>
    </location>
</feature>
<feature type="region of interest" description="Disordered" evidence="1">
    <location>
        <begin position="119"/>
        <end position="157"/>
    </location>
</feature>
<dbReference type="RefSeq" id="XP_009787243.1">
    <property type="nucleotide sequence ID" value="XM_009788941.1"/>
</dbReference>
<feature type="compositionally biased region" description="Basic residues" evidence="1">
    <location>
        <begin position="31"/>
        <end position="40"/>
    </location>
</feature>
<organism evidence="2 3">
    <name type="scientific">Nicotiana sylvestris</name>
    <name type="common">Wood tobacco</name>
    <name type="synonym">South American tobacco</name>
    <dbReference type="NCBI Taxonomy" id="4096"/>
    <lineage>
        <taxon>Eukaryota</taxon>
        <taxon>Viridiplantae</taxon>
        <taxon>Streptophyta</taxon>
        <taxon>Embryophyta</taxon>
        <taxon>Tracheophyta</taxon>
        <taxon>Spermatophyta</taxon>
        <taxon>Magnoliopsida</taxon>
        <taxon>eudicotyledons</taxon>
        <taxon>Gunneridae</taxon>
        <taxon>Pentapetalae</taxon>
        <taxon>asterids</taxon>
        <taxon>lamiids</taxon>
        <taxon>Solanales</taxon>
        <taxon>Solanaceae</taxon>
        <taxon>Nicotianoideae</taxon>
        <taxon>Nicotianeae</taxon>
        <taxon>Nicotiana</taxon>
    </lineage>
</organism>
<proteinExistence type="predicted"/>
<feature type="compositionally biased region" description="Low complexity" evidence="1">
    <location>
        <begin position="60"/>
        <end position="71"/>
    </location>
</feature>
<feature type="region of interest" description="Disordered" evidence="1">
    <location>
        <begin position="218"/>
        <end position="360"/>
    </location>
</feature>
<feature type="compositionally biased region" description="Polar residues" evidence="1">
    <location>
        <begin position="330"/>
        <end position="342"/>
    </location>
</feature>
<dbReference type="AlphaFoldDB" id="A0A1U7X8Q8"/>
<feature type="compositionally biased region" description="Pro residues" evidence="1">
    <location>
        <begin position="9"/>
        <end position="28"/>
    </location>
</feature>
<gene>
    <name evidence="3" type="primary">LOC104235223</name>
</gene>
<name>A0A1U7X8Q8_NICSY</name>
<evidence type="ECO:0000313" key="2">
    <source>
        <dbReference type="Proteomes" id="UP000189701"/>
    </source>
</evidence>
<protein>
    <submittedName>
        <fullName evidence="3">Uncharacterized protein LOC104235223</fullName>
    </submittedName>
</protein>
<dbReference type="Proteomes" id="UP000189701">
    <property type="component" value="Unplaced"/>
</dbReference>
<sequence length="372" mass="40368">MTNLQGNPGTPPPPTPSNSSTRPPPSTSPKPRLRRVKMLARKIVASGVLRKKLSEKLKASQDQNSDSNSDSESYKSARVEQERVEESDKKSGGSGSSEAAKGLEKGRLGCSEAVEVEEMEQVHQEEVQPLEVQTPKTKKLKTSSKKSSSVFEAVEASLAKRTRKKGRLLKDLEDPGMMRLVDALAAQGWKDMVLQMNGRLARNEIFKFMANAEVQNGKMAGKDQGNNDPTDFQGGEKARKGKRRTPGLSSQGYRTICPTYSPAASQLRGSQPSTSHGSHPSMSQPYGSQPLRSQPSISQPLGVHPAMSQSQRSQPSSSSTPSIPGLRLRGSSSDPPKSSTHASDIHVSHDDDEEEVHYDRYGRIVIVLEGDG</sequence>
<feature type="compositionally biased region" description="Low complexity" evidence="1">
    <location>
        <begin position="308"/>
        <end position="324"/>
    </location>
</feature>